<dbReference type="EMBL" id="JSCE01000086">
    <property type="protein sequence ID" value="KHM52526.1"/>
    <property type="molecule type" value="Genomic_DNA"/>
</dbReference>
<proteinExistence type="predicted"/>
<reference evidence="2 3" key="1">
    <citation type="journal article" date="2013" name="PLoS ONE">
        <title>Identification and characterization of three novel lipases belonging to families II and V from Anaerovibrio lipolyticus 5ST.</title>
        <authorList>
            <person name="Prive F."/>
            <person name="Kaderbhai N.N."/>
            <person name="Girdwood S."/>
            <person name="Worgan H.J."/>
            <person name="Pinloche E."/>
            <person name="Scollan N.D."/>
            <person name="Huws S.A."/>
            <person name="Newbold C.J."/>
        </authorList>
    </citation>
    <scope>NUCLEOTIDE SEQUENCE [LARGE SCALE GENOMIC DNA]</scope>
    <source>
        <strain evidence="2 3">5S</strain>
    </source>
</reference>
<dbReference type="eggNOG" id="COG0719">
    <property type="taxonomic scope" value="Bacteria"/>
</dbReference>
<comment type="caution">
    <text evidence="2">The sequence shown here is derived from an EMBL/GenBank/DDBJ whole genome shotgun (WGS) entry which is preliminary data.</text>
</comment>
<dbReference type="RefSeq" id="WP_039206845.1">
    <property type="nucleotide sequence ID" value="NZ_JSCE01000086.1"/>
</dbReference>
<organism evidence="2 3">
    <name type="scientific">Anaerovibrio lipolyticus</name>
    <dbReference type="NCBI Taxonomy" id="82374"/>
    <lineage>
        <taxon>Bacteria</taxon>
        <taxon>Bacillati</taxon>
        <taxon>Bacillota</taxon>
        <taxon>Negativicutes</taxon>
        <taxon>Selenomonadales</taxon>
        <taxon>Selenomonadaceae</taxon>
        <taxon>Anaerovibrio</taxon>
    </lineage>
</organism>
<dbReference type="STRING" id="82374.NZ47_04390"/>
<dbReference type="Proteomes" id="UP000030993">
    <property type="component" value="Unassembled WGS sequence"/>
</dbReference>
<dbReference type="InterPro" id="IPR055346">
    <property type="entry name" value="Fe-S_cluster_assembly_SufBD"/>
</dbReference>
<name>A0A0B2K127_9FIRM</name>
<dbReference type="GO" id="GO:0016226">
    <property type="term" value="P:iron-sulfur cluster assembly"/>
    <property type="evidence" value="ECO:0007669"/>
    <property type="project" value="InterPro"/>
</dbReference>
<protein>
    <recommendedName>
        <fullName evidence="1">SUF system FeS cluster assembly SufBD core domain-containing protein</fullName>
    </recommendedName>
</protein>
<evidence type="ECO:0000259" key="1">
    <source>
        <dbReference type="Pfam" id="PF01458"/>
    </source>
</evidence>
<dbReference type="InterPro" id="IPR037284">
    <property type="entry name" value="SUF_FeS_clus_asmbl_SufBD_sf"/>
</dbReference>
<keyword evidence="3" id="KW-1185">Reference proteome</keyword>
<gene>
    <name evidence="2" type="ORF">NZ47_04390</name>
</gene>
<dbReference type="AlphaFoldDB" id="A0A0B2K127"/>
<feature type="domain" description="SUF system FeS cluster assembly SufBD core" evidence="1">
    <location>
        <begin position="45"/>
        <end position="248"/>
    </location>
</feature>
<dbReference type="SUPFAM" id="SSF101960">
    <property type="entry name" value="Stabilizer of iron transporter SufD"/>
    <property type="match status" value="1"/>
</dbReference>
<sequence>MNKEIFSEIPMRTWNWLGVNEATVDKDLLVESQKLDIDIEADHHEKMVVEYRKESYGIVNISIGENASLKLTQLQLMPEERNHANEVNIVLEKKARLQLVAVETGAKSFASKVNIILKGDKSQADVSVLYFGDGDRSLDMNYVLDFQGRKTVGNLEVYGGLMGESQKIFRGTLDFKQGSKQAKGYEKENVVVLSKGVRNRSVPIMLSGEDDVVGNHAVSSGKINEDKLHYLMSRGLSPAEARELVLEAAFNPVLELIEDEVLRQEIDSYIKERLENE</sequence>
<dbReference type="PANTHER" id="PTHR43575:SF1">
    <property type="entry name" value="PROTEIN ABCI7, CHLOROPLASTIC"/>
    <property type="match status" value="1"/>
</dbReference>
<evidence type="ECO:0000313" key="2">
    <source>
        <dbReference type="EMBL" id="KHM52526.1"/>
    </source>
</evidence>
<accession>A0A0B2K127</accession>
<dbReference type="PANTHER" id="PTHR43575">
    <property type="entry name" value="PROTEIN ABCI7, CHLOROPLASTIC"/>
    <property type="match status" value="1"/>
</dbReference>
<evidence type="ECO:0000313" key="3">
    <source>
        <dbReference type="Proteomes" id="UP000030993"/>
    </source>
</evidence>
<dbReference type="InterPro" id="IPR000825">
    <property type="entry name" value="SUF_FeS_clus_asmbl_SufBD_core"/>
</dbReference>
<dbReference type="Pfam" id="PF01458">
    <property type="entry name" value="SUFBD_core"/>
    <property type="match status" value="1"/>
</dbReference>